<accession>A0ABN9T1M7</accession>
<evidence type="ECO:0000256" key="6">
    <source>
        <dbReference type="ARBA" id="ARBA00023295"/>
    </source>
</evidence>
<dbReference type="PROSITE" id="PS50231">
    <property type="entry name" value="RICIN_B_LECTIN"/>
    <property type="match status" value="1"/>
</dbReference>
<keyword evidence="5 7" id="KW-0378">Hydrolase</keyword>
<dbReference type="PRINTS" id="PR00740">
    <property type="entry name" value="GLHYDRLASE27"/>
</dbReference>
<dbReference type="Gene3D" id="2.60.40.1180">
    <property type="entry name" value="Golgi alpha-mannosidase II"/>
    <property type="match status" value="1"/>
</dbReference>
<dbReference type="SUPFAM" id="SSF51011">
    <property type="entry name" value="Glycosyl hydrolase domain"/>
    <property type="match status" value="1"/>
</dbReference>
<keyword evidence="12" id="KW-1185">Reference proteome</keyword>
<dbReference type="PANTHER" id="PTHR11452">
    <property type="entry name" value="ALPHA-GALACTOSIDASE/ALPHA-N-ACETYLGALACTOSAMINIDASE"/>
    <property type="match status" value="1"/>
</dbReference>
<comment type="similarity">
    <text evidence="2 7">Belongs to the glycosyl hydrolase 27 family.</text>
</comment>
<evidence type="ECO:0000313" key="11">
    <source>
        <dbReference type="EMBL" id="CAK0838856.1"/>
    </source>
</evidence>
<sequence>MPWCTRFPLAFATLAHFLGHSAALDNGLGITPPRGWRSWNAFLNAATQEKQIAQMVALADESRLVDGSPTSLRDLGYDTVGLDDSWQDCGAGLNHSFHSPDGWPLVNKAKFPDLEQMNRFARSRGLHSGWYLNSCDCCERGRLEPNWPPQMRSDVAALTSLGFAGAKLDSCGPSQDLTEWARLLNASGRPVLLENCFDNASFPFVPSGADDGGEAVEEEACPMNLFRTGGDMRASWTMMLARLQGAAPWMRLSRPGCWAYLDMLEVGHPPGGTGERHDFQSARSWRSHFGAWAVTSSPLILSFDLTNATLMDMAWPFIANPEALRVNSDWAGEAGRLVASEYDTSAPTPAFARPCTASLDTQRWVLTAEAQVRSAAAGDGRCLSVPVEGAGQLVLADCSSSAGAGGTWSLTEAGQLMSTRASPSGEPVCAEVQKYGNHNAALAAAPCGNASAPPRSQSFAFDPLRQRLSVDVRFDPSKQRSPGMLLCVDIDIVASGADARPGSHLLSQVWAKRVSGGAVAVFMLNADTGQARDITVDLSSLGVAPGSVIRSIWDRQDVGTVAAPVGNYTAAAVAPHDSVFVLFKPDGPAEHLVSIFAPLAGPARGVGSNRTGVQGVYV</sequence>
<dbReference type="Gene3D" id="2.80.10.50">
    <property type="match status" value="1"/>
</dbReference>
<keyword evidence="6 7" id="KW-0326">Glycosidase</keyword>
<evidence type="ECO:0000313" key="12">
    <source>
        <dbReference type="Proteomes" id="UP001189429"/>
    </source>
</evidence>
<feature type="domain" description="Alpha galactosidase C-terminal" evidence="10">
    <location>
        <begin position="508"/>
        <end position="581"/>
    </location>
</feature>
<evidence type="ECO:0000259" key="10">
    <source>
        <dbReference type="Pfam" id="PF17801"/>
    </source>
</evidence>
<evidence type="ECO:0000259" key="9">
    <source>
        <dbReference type="Pfam" id="PF00652"/>
    </source>
</evidence>
<dbReference type="PANTHER" id="PTHR11452:SF33">
    <property type="entry name" value="ALPHA-GALACTOSIDASE 2"/>
    <property type="match status" value="1"/>
</dbReference>
<dbReference type="Pfam" id="PF16499">
    <property type="entry name" value="Melibiase_2"/>
    <property type="match status" value="1"/>
</dbReference>
<dbReference type="InterPro" id="IPR002241">
    <property type="entry name" value="Glyco_hydro_27"/>
</dbReference>
<dbReference type="Pfam" id="PF00652">
    <property type="entry name" value="Ricin_B_lectin"/>
    <property type="match status" value="1"/>
</dbReference>
<protein>
    <recommendedName>
        <fullName evidence="3 7">Alpha-galactosidase</fullName>
        <ecNumber evidence="3 7">3.2.1.22</ecNumber>
    </recommendedName>
    <alternativeName>
        <fullName evidence="7">Melibiase</fullName>
    </alternativeName>
</protein>
<dbReference type="Pfam" id="PF17801">
    <property type="entry name" value="Melibiase_C"/>
    <property type="match status" value="1"/>
</dbReference>
<dbReference type="InterPro" id="IPR013785">
    <property type="entry name" value="Aldolase_TIM"/>
</dbReference>
<dbReference type="InterPro" id="IPR000772">
    <property type="entry name" value="Ricin_B_lectin"/>
</dbReference>
<reference evidence="11" key="1">
    <citation type="submission" date="2023-10" db="EMBL/GenBank/DDBJ databases">
        <authorList>
            <person name="Chen Y."/>
            <person name="Shah S."/>
            <person name="Dougan E. K."/>
            <person name="Thang M."/>
            <person name="Chan C."/>
        </authorList>
    </citation>
    <scope>NUCLEOTIDE SEQUENCE [LARGE SCALE GENOMIC DNA]</scope>
</reference>
<evidence type="ECO:0000256" key="3">
    <source>
        <dbReference type="ARBA" id="ARBA00012755"/>
    </source>
</evidence>
<dbReference type="InterPro" id="IPR035992">
    <property type="entry name" value="Ricin_B-like_lectins"/>
</dbReference>
<evidence type="ECO:0000256" key="2">
    <source>
        <dbReference type="ARBA" id="ARBA00009743"/>
    </source>
</evidence>
<gene>
    <name evidence="11" type="ORF">PCOR1329_LOCUS34706</name>
</gene>
<name>A0ABN9T1M7_9DINO</name>
<dbReference type="Gene3D" id="3.20.20.70">
    <property type="entry name" value="Aldolase class I"/>
    <property type="match status" value="1"/>
</dbReference>
<keyword evidence="4 8" id="KW-0732">Signal</keyword>
<dbReference type="SUPFAM" id="SSF51445">
    <property type="entry name" value="(Trans)glycosidases"/>
    <property type="match status" value="1"/>
</dbReference>
<proteinExistence type="inferred from homology"/>
<feature type="domain" description="Ricin B lectin" evidence="9">
    <location>
        <begin position="345"/>
        <end position="450"/>
    </location>
</feature>
<organism evidence="11 12">
    <name type="scientific">Prorocentrum cordatum</name>
    <dbReference type="NCBI Taxonomy" id="2364126"/>
    <lineage>
        <taxon>Eukaryota</taxon>
        <taxon>Sar</taxon>
        <taxon>Alveolata</taxon>
        <taxon>Dinophyceae</taxon>
        <taxon>Prorocentrales</taxon>
        <taxon>Prorocentraceae</taxon>
        <taxon>Prorocentrum</taxon>
    </lineage>
</organism>
<feature type="chain" id="PRO_5045547995" description="Alpha-galactosidase" evidence="8">
    <location>
        <begin position="24"/>
        <end position="618"/>
    </location>
</feature>
<comment type="caution">
    <text evidence="11">The sequence shown here is derived from an EMBL/GenBank/DDBJ whole genome shotgun (WGS) entry which is preliminary data.</text>
</comment>
<keyword evidence="7" id="KW-1015">Disulfide bond</keyword>
<dbReference type="SUPFAM" id="SSF50370">
    <property type="entry name" value="Ricin B-like lectins"/>
    <property type="match status" value="1"/>
</dbReference>
<dbReference type="InterPro" id="IPR041233">
    <property type="entry name" value="Melibiase_C"/>
</dbReference>
<evidence type="ECO:0000256" key="5">
    <source>
        <dbReference type="ARBA" id="ARBA00022801"/>
    </source>
</evidence>
<feature type="signal peptide" evidence="8">
    <location>
        <begin position="1"/>
        <end position="23"/>
    </location>
</feature>
<evidence type="ECO:0000256" key="7">
    <source>
        <dbReference type="RuleBase" id="RU361168"/>
    </source>
</evidence>
<comment type="catalytic activity">
    <reaction evidence="1 7">
        <text>Hydrolysis of terminal, non-reducing alpha-D-galactose residues in alpha-D-galactosides, including galactose oligosaccharides, galactomannans and galactolipids.</text>
        <dbReference type="EC" id="3.2.1.22"/>
    </reaction>
</comment>
<dbReference type="EMBL" id="CAUYUJ010014252">
    <property type="protein sequence ID" value="CAK0838856.1"/>
    <property type="molecule type" value="Genomic_DNA"/>
</dbReference>
<dbReference type="InterPro" id="IPR013780">
    <property type="entry name" value="Glyco_hydro_b"/>
</dbReference>
<dbReference type="EC" id="3.2.1.22" evidence="3 7"/>
<evidence type="ECO:0000256" key="8">
    <source>
        <dbReference type="SAM" id="SignalP"/>
    </source>
</evidence>
<dbReference type="Proteomes" id="UP001189429">
    <property type="component" value="Unassembled WGS sequence"/>
</dbReference>
<dbReference type="InterPro" id="IPR017853">
    <property type="entry name" value="GH"/>
</dbReference>
<evidence type="ECO:0000256" key="1">
    <source>
        <dbReference type="ARBA" id="ARBA00001255"/>
    </source>
</evidence>
<evidence type="ECO:0000256" key="4">
    <source>
        <dbReference type="ARBA" id="ARBA00022729"/>
    </source>
</evidence>